<dbReference type="InterPro" id="IPR025443">
    <property type="entry name" value="DUF4307"/>
</dbReference>
<gene>
    <name evidence="2" type="ORF">ACFSYH_04800</name>
</gene>
<organism evidence="2 3">
    <name type="scientific">Populibacterium corticicola</name>
    <dbReference type="NCBI Taxonomy" id="1812826"/>
    <lineage>
        <taxon>Bacteria</taxon>
        <taxon>Bacillati</taxon>
        <taxon>Actinomycetota</taxon>
        <taxon>Actinomycetes</taxon>
        <taxon>Micrococcales</taxon>
        <taxon>Jonesiaceae</taxon>
        <taxon>Populibacterium</taxon>
    </lineage>
</organism>
<evidence type="ECO:0000313" key="3">
    <source>
        <dbReference type="Proteomes" id="UP001597391"/>
    </source>
</evidence>
<keyword evidence="1" id="KW-1133">Transmembrane helix</keyword>
<evidence type="ECO:0000313" key="2">
    <source>
        <dbReference type="EMBL" id="MFD2839887.1"/>
    </source>
</evidence>
<feature type="transmembrane region" description="Helical" evidence="1">
    <location>
        <begin position="37"/>
        <end position="58"/>
    </location>
</feature>
<comment type="caution">
    <text evidence="2">The sequence shown here is derived from an EMBL/GenBank/DDBJ whole genome shotgun (WGS) entry which is preliminary data.</text>
</comment>
<dbReference type="Pfam" id="PF14155">
    <property type="entry name" value="DUF4307"/>
    <property type="match status" value="1"/>
</dbReference>
<dbReference type="RefSeq" id="WP_377465472.1">
    <property type="nucleotide sequence ID" value="NZ_JBHUOP010000002.1"/>
</dbReference>
<dbReference type="EMBL" id="JBHUOP010000002">
    <property type="protein sequence ID" value="MFD2839887.1"/>
    <property type="molecule type" value="Genomic_DNA"/>
</dbReference>
<dbReference type="Proteomes" id="UP001597391">
    <property type="component" value="Unassembled WGS sequence"/>
</dbReference>
<protein>
    <submittedName>
        <fullName evidence="2">DUF4307 domain-containing protein</fullName>
    </submittedName>
</protein>
<accession>A0ABW5XCR6</accession>
<evidence type="ECO:0000256" key="1">
    <source>
        <dbReference type="SAM" id="Phobius"/>
    </source>
</evidence>
<name>A0ABW5XCR6_9MICO</name>
<keyword evidence="1" id="KW-0812">Transmembrane</keyword>
<keyword evidence="1" id="KW-0472">Membrane</keyword>
<keyword evidence="3" id="KW-1185">Reference proteome</keyword>
<reference evidence="3" key="1">
    <citation type="journal article" date="2019" name="Int. J. Syst. Evol. Microbiol.">
        <title>The Global Catalogue of Microorganisms (GCM) 10K type strain sequencing project: providing services to taxonomists for standard genome sequencing and annotation.</title>
        <authorList>
            <consortium name="The Broad Institute Genomics Platform"/>
            <consortium name="The Broad Institute Genome Sequencing Center for Infectious Disease"/>
            <person name="Wu L."/>
            <person name="Ma J."/>
        </authorList>
    </citation>
    <scope>NUCLEOTIDE SEQUENCE [LARGE SCALE GENOMIC DNA]</scope>
    <source>
        <strain evidence="3">KCTC 33576</strain>
    </source>
</reference>
<proteinExistence type="predicted"/>
<sequence>MSNEYYTDEYEEEEEIILASAPPAGRSGTLTPGGRKFAITLGALAILLAVVYIAWSVWTVPTIRGKDVGFKIIDAEVTEFTFDVAKPQNMTVICSIDALNQSHAQVGTRDVVIGPADRFEQRFTVEIRTTELPVSATVQTCFAAEQPDQ</sequence>